<dbReference type="InterPro" id="IPR035992">
    <property type="entry name" value="Ricin_B-like_lectins"/>
</dbReference>
<evidence type="ECO:0000259" key="3">
    <source>
        <dbReference type="Pfam" id="PF14200"/>
    </source>
</evidence>
<name>A0A559J082_9BACL</name>
<keyword evidence="1" id="KW-0732">Signal</keyword>
<dbReference type="GO" id="GO:0090729">
    <property type="term" value="F:toxin activity"/>
    <property type="evidence" value="ECO:0007669"/>
    <property type="project" value="InterPro"/>
</dbReference>
<dbReference type="CDD" id="cd00161">
    <property type="entry name" value="beta-trefoil_Ricin-like"/>
    <property type="match status" value="1"/>
</dbReference>
<evidence type="ECO:0000313" key="5">
    <source>
        <dbReference type="Proteomes" id="UP000318102"/>
    </source>
</evidence>
<dbReference type="InterPro" id="IPR000772">
    <property type="entry name" value="Ricin_B_lectin"/>
</dbReference>
<dbReference type="Proteomes" id="UP000318102">
    <property type="component" value="Unassembled WGS sequence"/>
</dbReference>
<evidence type="ECO:0000256" key="1">
    <source>
        <dbReference type="SAM" id="SignalP"/>
    </source>
</evidence>
<feature type="chain" id="PRO_5039457364" evidence="1">
    <location>
        <begin position="24"/>
        <end position="374"/>
    </location>
</feature>
<dbReference type="EMBL" id="VNJK01000001">
    <property type="protein sequence ID" value="TVX93280.1"/>
    <property type="molecule type" value="Genomic_DNA"/>
</dbReference>
<dbReference type="OrthoDB" id="2576162at2"/>
<feature type="domain" description="Ricin B lectin" evidence="3">
    <location>
        <begin position="71"/>
        <end position="139"/>
    </location>
</feature>
<dbReference type="Pfam" id="PF05431">
    <property type="entry name" value="Toxin_10"/>
    <property type="match status" value="1"/>
</dbReference>
<dbReference type="AlphaFoldDB" id="A0A559J082"/>
<sequence length="374" mass="41057">MNFLSKKALSLLMVGAMSLSFWAPVSEAAVPEKNQYYNVKLKANLNTQWDNPNSSQSNNAGVNLHYAHNGDNQKYVFFPLDGGLYAIVNKSSGKATSFANWNTEQLVQQTWTGATRQQWYLRNQGNGYYEIVNQENGKFASYAVYNGAEFLDLDDANSSDPYRVFRLSAANTSITLPTLPAIGTRPSAPVYTTGNVDEQLPDTSSSAVVGATLLPFIVVQDNQASDYTKINTSPYYVLVKEEYWEKTFSAVVPAGLTYNYSFTSGVSSEDQRTLTDTLSITVGADFGFAFKAITASLKTEITKSLQTTVSSTTSKATEETISSSVTNPSGITTGYTGYQLVTKYTLKRTDGTLVQEPWIVKNNKITIARKNPPQ</sequence>
<dbReference type="Gene3D" id="2.80.10.50">
    <property type="match status" value="1"/>
</dbReference>
<reference evidence="4 5" key="1">
    <citation type="submission" date="2019-07" db="EMBL/GenBank/DDBJ databases">
        <authorList>
            <person name="Kim J."/>
        </authorList>
    </citation>
    <scope>NUCLEOTIDE SEQUENCE [LARGE SCALE GENOMIC DNA]</scope>
    <source>
        <strain evidence="4 5">N4</strain>
    </source>
</reference>
<dbReference type="RefSeq" id="WP_144989611.1">
    <property type="nucleotide sequence ID" value="NZ_VNJK01000001.1"/>
</dbReference>
<feature type="signal peptide" evidence="1">
    <location>
        <begin position="1"/>
        <end position="23"/>
    </location>
</feature>
<evidence type="ECO:0000313" key="4">
    <source>
        <dbReference type="EMBL" id="TVX93280.1"/>
    </source>
</evidence>
<gene>
    <name evidence="4" type="ORF">FPZ44_09550</name>
</gene>
<comment type="caution">
    <text evidence="4">The sequence shown here is derived from an EMBL/GenBank/DDBJ whole genome shotgun (WGS) entry which is preliminary data.</text>
</comment>
<protein>
    <submittedName>
        <fullName evidence="4">Toxin</fullName>
    </submittedName>
</protein>
<organism evidence="4 5">
    <name type="scientific">Paenibacillus agilis</name>
    <dbReference type="NCBI Taxonomy" id="3020863"/>
    <lineage>
        <taxon>Bacteria</taxon>
        <taxon>Bacillati</taxon>
        <taxon>Bacillota</taxon>
        <taxon>Bacilli</taxon>
        <taxon>Bacillales</taxon>
        <taxon>Paenibacillaceae</taxon>
        <taxon>Paenibacillus</taxon>
    </lineage>
</organism>
<accession>A0A559J082</accession>
<keyword evidence="5" id="KW-1185">Reference proteome</keyword>
<evidence type="ECO:0000259" key="2">
    <source>
        <dbReference type="Pfam" id="PF05431"/>
    </source>
</evidence>
<feature type="domain" description="Insecticidal crystal toxin" evidence="2">
    <location>
        <begin position="208"/>
        <end position="361"/>
    </location>
</feature>
<dbReference type="InterPro" id="IPR008872">
    <property type="entry name" value="Toxin_P42"/>
</dbReference>
<dbReference type="SUPFAM" id="SSF50370">
    <property type="entry name" value="Ricin B-like lectins"/>
    <property type="match status" value="1"/>
</dbReference>
<proteinExistence type="predicted"/>
<dbReference type="Pfam" id="PF14200">
    <property type="entry name" value="RicinB_lectin_2"/>
    <property type="match status" value="1"/>
</dbReference>